<dbReference type="PANTHER" id="PTHR31793:SF37">
    <property type="entry name" value="ACYL-COA THIOESTER HYDROLASE YBGC"/>
    <property type="match status" value="1"/>
</dbReference>
<comment type="similarity">
    <text evidence="1">Belongs to the 4-hydroxybenzoyl-CoA thioesterase family.</text>
</comment>
<proteinExistence type="inferred from homology"/>
<dbReference type="NCBIfam" id="TIGR00051">
    <property type="entry name" value="YbgC/FadM family acyl-CoA thioesterase"/>
    <property type="match status" value="1"/>
</dbReference>
<gene>
    <name evidence="3" type="primary">ybgC</name>
    <name evidence="3" type="ORF">DF3PB_630004</name>
</gene>
<name>A0A380TIQ7_9ZZZZ</name>
<protein>
    <submittedName>
        <fullName evidence="3">Acyl-CoA thioesterase</fullName>
    </submittedName>
</protein>
<dbReference type="PANTHER" id="PTHR31793">
    <property type="entry name" value="4-HYDROXYBENZOYL-COA THIOESTERASE FAMILY MEMBER"/>
    <property type="match status" value="1"/>
</dbReference>
<dbReference type="InterPro" id="IPR014166">
    <property type="entry name" value="Tol-Pal_acyl-CoA_thioesterase"/>
</dbReference>
<keyword evidence="2" id="KW-0378">Hydrolase</keyword>
<evidence type="ECO:0000313" key="3">
    <source>
        <dbReference type="EMBL" id="SUS08315.1"/>
    </source>
</evidence>
<dbReference type="Gene3D" id="3.10.129.10">
    <property type="entry name" value="Hotdog Thioesterase"/>
    <property type="match status" value="1"/>
</dbReference>
<reference evidence="3" key="1">
    <citation type="submission" date="2018-07" db="EMBL/GenBank/DDBJ databases">
        <authorList>
            <person name="Quirk P.G."/>
            <person name="Krulwich T.A."/>
        </authorList>
    </citation>
    <scope>NUCLEOTIDE SEQUENCE</scope>
</reference>
<dbReference type="SUPFAM" id="SSF54637">
    <property type="entry name" value="Thioesterase/thiol ester dehydrase-isomerase"/>
    <property type="match status" value="1"/>
</dbReference>
<dbReference type="CDD" id="cd00586">
    <property type="entry name" value="4HBT"/>
    <property type="match status" value="1"/>
</dbReference>
<dbReference type="InterPro" id="IPR029069">
    <property type="entry name" value="HotDog_dom_sf"/>
</dbReference>
<sequence length="153" mass="17371">MIRKFELSQAGMNGGEFVHPVRVYYEDTDAAGLVYYANYLRFAERARTEMTRVLGLEQGKLGQERDLYFVVRRCHADYRAPARLDDLLDIATRITALGGASMEMAQVVRRQAIDLVRLDVRLACINGAGRPVRIPEDVYRVFQGIVDASTRQD</sequence>
<accession>A0A380TIQ7</accession>
<dbReference type="FunFam" id="3.10.129.10:FF:000004">
    <property type="entry name" value="Tol-pal system-associated acyl-CoA thioesterase"/>
    <property type="match status" value="1"/>
</dbReference>
<dbReference type="AlphaFoldDB" id="A0A380TIQ7"/>
<dbReference type="Pfam" id="PF13279">
    <property type="entry name" value="4HBT_2"/>
    <property type="match status" value="1"/>
</dbReference>
<evidence type="ECO:0000256" key="2">
    <source>
        <dbReference type="ARBA" id="ARBA00022801"/>
    </source>
</evidence>
<dbReference type="InterPro" id="IPR050563">
    <property type="entry name" value="4-hydroxybenzoyl-CoA_TE"/>
</dbReference>
<organism evidence="3">
    <name type="scientific">metagenome</name>
    <dbReference type="NCBI Taxonomy" id="256318"/>
    <lineage>
        <taxon>unclassified sequences</taxon>
        <taxon>metagenomes</taxon>
    </lineage>
</organism>
<dbReference type="PIRSF" id="PIRSF003230">
    <property type="entry name" value="YbgC"/>
    <property type="match status" value="1"/>
</dbReference>
<dbReference type="EMBL" id="UIDG01000590">
    <property type="protein sequence ID" value="SUS08315.1"/>
    <property type="molecule type" value="Genomic_DNA"/>
</dbReference>
<dbReference type="NCBIfam" id="TIGR02799">
    <property type="entry name" value="thio_ybgC"/>
    <property type="match status" value="1"/>
</dbReference>
<dbReference type="InterPro" id="IPR006684">
    <property type="entry name" value="YbgC/YbaW"/>
</dbReference>
<dbReference type="GO" id="GO:0047617">
    <property type="term" value="F:fatty acyl-CoA hydrolase activity"/>
    <property type="evidence" value="ECO:0007669"/>
    <property type="project" value="TreeGrafter"/>
</dbReference>
<evidence type="ECO:0000256" key="1">
    <source>
        <dbReference type="ARBA" id="ARBA00005953"/>
    </source>
</evidence>